<sequence>MGLIEVDIELKTPADKVWSSIKDLAVQFPKIFPNIFRSIEILEGDGKSAGSLRQVIYQPAGEGLTQTPMALSRIEFVDEDNKVICYKMVGGDLLNNYKKFVDKIALKAREGGGSVATYTTEYEKTSEHLPDPLHIKDFSIDLFNKLDAYLQEDGQK</sequence>
<organism evidence="1 2">
    <name type="scientific">Catharanthus roseus</name>
    <name type="common">Madagascar periwinkle</name>
    <name type="synonym">Vinca rosea</name>
    <dbReference type="NCBI Taxonomy" id="4058"/>
    <lineage>
        <taxon>Eukaryota</taxon>
        <taxon>Viridiplantae</taxon>
        <taxon>Streptophyta</taxon>
        <taxon>Embryophyta</taxon>
        <taxon>Tracheophyta</taxon>
        <taxon>Spermatophyta</taxon>
        <taxon>Magnoliopsida</taxon>
        <taxon>eudicotyledons</taxon>
        <taxon>Gunneridae</taxon>
        <taxon>Pentapetalae</taxon>
        <taxon>asterids</taxon>
        <taxon>lamiids</taxon>
        <taxon>Gentianales</taxon>
        <taxon>Apocynaceae</taxon>
        <taxon>Rauvolfioideae</taxon>
        <taxon>Vinceae</taxon>
        <taxon>Catharanthinae</taxon>
        <taxon>Catharanthus</taxon>
    </lineage>
</organism>
<proteinExistence type="predicted"/>
<name>A0ACC0B9L3_CATRO</name>
<accession>A0ACC0B9L3</accession>
<reference evidence="2" key="1">
    <citation type="journal article" date="2023" name="Nat. Plants">
        <title>Single-cell RNA sequencing provides a high-resolution roadmap for understanding the multicellular compartmentation of specialized metabolism.</title>
        <authorList>
            <person name="Sun S."/>
            <person name="Shen X."/>
            <person name="Li Y."/>
            <person name="Li Y."/>
            <person name="Wang S."/>
            <person name="Li R."/>
            <person name="Zhang H."/>
            <person name="Shen G."/>
            <person name="Guo B."/>
            <person name="Wei J."/>
            <person name="Xu J."/>
            <person name="St-Pierre B."/>
            <person name="Chen S."/>
            <person name="Sun C."/>
        </authorList>
    </citation>
    <scope>NUCLEOTIDE SEQUENCE [LARGE SCALE GENOMIC DNA]</scope>
</reference>
<keyword evidence="2" id="KW-1185">Reference proteome</keyword>
<evidence type="ECO:0000313" key="1">
    <source>
        <dbReference type="EMBL" id="KAI5669303.1"/>
    </source>
</evidence>
<dbReference type="EMBL" id="CM044704">
    <property type="protein sequence ID" value="KAI5669303.1"/>
    <property type="molecule type" value="Genomic_DNA"/>
</dbReference>
<gene>
    <name evidence="1" type="ORF">M9H77_19156</name>
</gene>
<comment type="caution">
    <text evidence="1">The sequence shown here is derived from an EMBL/GenBank/DDBJ whole genome shotgun (WGS) entry which is preliminary data.</text>
</comment>
<evidence type="ECO:0000313" key="2">
    <source>
        <dbReference type="Proteomes" id="UP001060085"/>
    </source>
</evidence>
<protein>
    <submittedName>
        <fullName evidence="1">Uncharacterized protein</fullName>
    </submittedName>
</protein>
<dbReference type="Proteomes" id="UP001060085">
    <property type="component" value="Linkage Group LG04"/>
</dbReference>